<dbReference type="FunFam" id="3.40.50.300:FF:003146">
    <property type="entry name" value="Predicted protein"/>
    <property type="match status" value="1"/>
</dbReference>
<keyword evidence="4" id="KW-0547">Nucleotide-binding</keyword>
<comment type="subcellular location">
    <subcellularLocation>
        <location evidence="1">Membrane</location>
        <topology evidence="1">Multi-pass membrane protein</topology>
    </subcellularLocation>
</comment>
<dbReference type="InterPro" id="IPR036640">
    <property type="entry name" value="ABC1_TM_sf"/>
</dbReference>
<feature type="transmembrane region" description="Helical" evidence="8">
    <location>
        <begin position="561"/>
        <end position="579"/>
    </location>
</feature>
<keyword evidence="2" id="KW-0813">Transport</keyword>
<dbReference type="GO" id="GO:0005524">
    <property type="term" value="F:ATP binding"/>
    <property type="evidence" value="ECO:0007669"/>
    <property type="project" value="UniProtKB-KW"/>
</dbReference>
<dbReference type="AlphaFoldDB" id="A0AAV8ZN34"/>
<dbReference type="Pfam" id="PF00005">
    <property type="entry name" value="ABC_tran"/>
    <property type="match status" value="2"/>
</dbReference>
<evidence type="ECO:0000259" key="10">
    <source>
        <dbReference type="PROSITE" id="PS50929"/>
    </source>
</evidence>
<dbReference type="PANTHER" id="PTHR24223:SF448">
    <property type="entry name" value="FI20146P1-RELATED"/>
    <property type="match status" value="1"/>
</dbReference>
<dbReference type="InterPro" id="IPR011527">
    <property type="entry name" value="ABC1_TM_dom"/>
</dbReference>
<dbReference type="InterPro" id="IPR050173">
    <property type="entry name" value="ABC_transporter_C-like"/>
</dbReference>
<evidence type="ECO:0000313" key="12">
    <source>
        <dbReference type="Proteomes" id="UP001162156"/>
    </source>
</evidence>
<dbReference type="PROSITE" id="PS50893">
    <property type="entry name" value="ABC_TRANSPORTER_2"/>
    <property type="match status" value="2"/>
</dbReference>
<evidence type="ECO:0000256" key="2">
    <source>
        <dbReference type="ARBA" id="ARBA00022448"/>
    </source>
</evidence>
<dbReference type="InterPro" id="IPR027417">
    <property type="entry name" value="P-loop_NTPase"/>
</dbReference>
<dbReference type="CDD" id="cd03250">
    <property type="entry name" value="ABCC_MRP_domain1"/>
    <property type="match status" value="1"/>
</dbReference>
<feature type="transmembrane region" description="Helical" evidence="8">
    <location>
        <begin position="9"/>
        <end position="33"/>
    </location>
</feature>
<dbReference type="GO" id="GO:0140359">
    <property type="term" value="F:ABC-type transporter activity"/>
    <property type="evidence" value="ECO:0007669"/>
    <property type="project" value="InterPro"/>
</dbReference>
<dbReference type="SUPFAM" id="SSF52540">
    <property type="entry name" value="P-loop containing nucleoside triphosphate hydrolases"/>
    <property type="match status" value="2"/>
</dbReference>
<dbReference type="PROSITE" id="PS00211">
    <property type="entry name" value="ABC_TRANSPORTER_1"/>
    <property type="match status" value="2"/>
</dbReference>
<keyword evidence="7 8" id="KW-0472">Membrane</keyword>
<keyword evidence="3 8" id="KW-0812">Transmembrane</keyword>
<gene>
    <name evidence="11" type="ORF">NQ314_003890</name>
</gene>
<evidence type="ECO:0000313" key="11">
    <source>
        <dbReference type="EMBL" id="KAJ8965823.1"/>
    </source>
</evidence>
<accession>A0AAV8ZN34</accession>
<dbReference type="Pfam" id="PF00664">
    <property type="entry name" value="ABC_membrane"/>
    <property type="match status" value="1"/>
</dbReference>
<evidence type="ECO:0000259" key="9">
    <source>
        <dbReference type="PROSITE" id="PS50893"/>
    </source>
</evidence>
<dbReference type="Proteomes" id="UP001162156">
    <property type="component" value="Unassembled WGS sequence"/>
</dbReference>
<feature type="domain" description="ABC transmembrane type-1" evidence="10">
    <location>
        <begin position="464"/>
        <end position="595"/>
    </location>
</feature>
<keyword evidence="6 8" id="KW-1133">Transmembrane helix</keyword>
<feature type="transmembrane region" description="Helical" evidence="8">
    <location>
        <begin position="462"/>
        <end position="482"/>
    </location>
</feature>
<keyword evidence="5" id="KW-0067">ATP-binding</keyword>
<protein>
    <submittedName>
        <fullName evidence="11">Uncharacterized protein</fullName>
    </submittedName>
</protein>
<evidence type="ECO:0000256" key="7">
    <source>
        <dbReference type="ARBA" id="ARBA00023136"/>
    </source>
</evidence>
<evidence type="ECO:0000256" key="1">
    <source>
        <dbReference type="ARBA" id="ARBA00004141"/>
    </source>
</evidence>
<dbReference type="PANTHER" id="PTHR24223">
    <property type="entry name" value="ATP-BINDING CASSETTE SUB-FAMILY C"/>
    <property type="match status" value="1"/>
</dbReference>
<feature type="domain" description="ABC transporter" evidence="9">
    <location>
        <begin position="557"/>
        <end position="797"/>
    </location>
</feature>
<organism evidence="11 12">
    <name type="scientific">Rhamnusium bicolor</name>
    <dbReference type="NCBI Taxonomy" id="1586634"/>
    <lineage>
        <taxon>Eukaryota</taxon>
        <taxon>Metazoa</taxon>
        <taxon>Ecdysozoa</taxon>
        <taxon>Arthropoda</taxon>
        <taxon>Hexapoda</taxon>
        <taxon>Insecta</taxon>
        <taxon>Pterygota</taxon>
        <taxon>Neoptera</taxon>
        <taxon>Endopterygota</taxon>
        <taxon>Coleoptera</taxon>
        <taxon>Polyphaga</taxon>
        <taxon>Cucujiformia</taxon>
        <taxon>Chrysomeloidea</taxon>
        <taxon>Cerambycidae</taxon>
        <taxon>Lepturinae</taxon>
        <taxon>Rhagiini</taxon>
        <taxon>Rhamnusium</taxon>
    </lineage>
</organism>
<feature type="domain" description="ABC transporter" evidence="9">
    <location>
        <begin position="101"/>
        <end position="320"/>
    </location>
</feature>
<feature type="transmembrane region" description="Helical" evidence="8">
    <location>
        <begin position="373"/>
        <end position="392"/>
    </location>
</feature>
<dbReference type="Gene3D" id="1.20.1560.10">
    <property type="entry name" value="ABC transporter type 1, transmembrane domain"/>
    <property type="match status" value="2"/>
</dbReference>
<dbReference type="Gene3D" id="3.40.50.300">
    <property type="entry name" value="P-loop containing nucleotide triphosphate hydrolases"/>
    <property type="match status" value="3"/>
</dbReference>
<sequence>MLIAFYLKIFLVVIGILCSRVGFYILVMSYVWMGYSTNTELVFYILSVFKDLRHTLGIIIPYGMGRAAELYSALVRINKVIQAEELPPKVGTDEPTLKPLIELKEATVHINDYIVLKNISFRTDSGLTLVTGTVGSGKSSLLKTILQDYPLTSGNLITHGRISYASQDPWLFPSSIKQNILFGEKFDQQRYQDVVRVCALQYDFNLFDKGDETIVSDRGLNLSKGQQARINLARAIYKESEIYLLDDSLTALDAHVQDYIFNECIKKYLRDKICILVTQTASHIQEVDNVVIMHKAQIKSIGKPDEKIIQVINELICKDDDLEKEILEEHEAEENEEKGEESKLIESEQITKRKVYSEVNKIGEVDFAVYKKYFIFGGGFFMMFIIVVLFGVTQGTESYSDKLITKWVDAQQKVLDLETNFTRYVQTEEDTDNFNIANNSTFGNESFIISLEEARENEKFTINLYSIMIVVSTVLGLIKTYALLDFCRKASINIHKTLSHTIINAVMSFFDSHFIGNILNRFSQDLNNIDEHLPFIFSECFRVAFSVGGIVFLMATVNWRFLIPFAVFFAILTLLRKFYLPTGRSLKRLEAASTSAGNVGLVLTQVFMLAGHVQWGVRQWADLENLMTSVERVLEYTEIKQEVTGGATVKNWPSQGAISYENVTLTYNNNEHVLKNLNFTVQPKQKIGITLEINDSGSNFSSGQKQLICLARAVIRKTKIVILDEATANMDHETDALLHDTIKENFSDCTVFTIAHRLHSILECDKVLVLDRGEIKEFDDPLSLLENKDGIFYKMVEQAGLLNYLS</sequence>
<dbReference type="InterPro" id="IPR003439">
    <property type="entry name" value="ABC_transporter-like_ATP-bd"/>
</dbReference>
<dbReference type="InterPro" id="IPR017871">
    <property type="entry name" value="ABC_transporter-like_CS"/>
</dbReference>
<dbReference type="GO" id="GO:0016887">
    <property type="term" value="F:ATP hydrolysis activity"/>
    <property type="evidence" value="ECO:0007669"/>
    <property type="project" value="InterPro"/>
</dbReference>
<comment type="caution">
    <text evidence="11">The sequence shown here is derived from an EMBL/GenBank/DDBJ whole genome shotgun (WGS) entry which is preliminary data.</text>
</comment>
<dbReference type="InterPro" id="IPR003593">
    <property type="entry name" value="AAA+_ATPase"/>
</dbReference>
<dbReference type="EMBL" id="JANEYF010001151">
    <property type="protein sequence ID" value="KAJ8965823.1"/>
    <property type="molecule type" value="Genomic_DNA"/>
</dbReference>
<keyword evidence="12" id="KW-1185">Reference proteome</keyword>
<dbReference type="GO" id="GO:0016020">
    <property type="term" value="C:membrane"/>
    <property type="evidence" value="ECO:0007669"/>
    <property type="project" value="UniProtKB-SubCell"/>
</dbReference>
<evidence type="ECO:0000256" key="8">
    <source>
        <dbReference type="SAM" id="Phobius"/>
    </source>
</evidence>
<dbReference type="SMART" id="SM00382">
    <property type="entry name" value="AAA"/>
    <property type="match status" value="1"/>
</dbReference>
<evidence type="ECO:0000256" key="3">
    <source>
        <dbReference type="ARBA" id="ARBA00022692"/>
    </source>
</evidence>
<dbReference type="InterPro" id="IPR044726">
    <property type="entry name" value="ABCC_6TM_D2"/>
</dbReference>
<proteinExistence type="predicted"/>
<reference evidence="11" key="1">
    <citation type="journal article" date="2023" name="Insect Mol. Biol.">
        <title>Genome sequencing provides insights into the evolution of gene families encoding plant cell wall-degrading enzymes in longhorned beetles.</title>
        <authorList>
            <person name="Shin N.R."/>
            <person name="Okamura Y."/>
            <person name="Kirsch R."/>
            <person name="Pauchet Y."/>
        </authorList>
    </citation>
    <scope>NUCLEOTIDE SEQUENCE</scope>
    <source>
        <strain evidence="11">RBIC_L_NR</strain>
    </source>
</reference>
<name>A0AAV8ZN34_9CUCU</name>
<dbReference type="SUPFAM" id="SSF90123">
    <property type="entry name" value="ABC transporter transmembrane region"/>
    <property type="match status" value="1"/>
</dbReference>
<evidence type="ECO:0000256" key="6">
    <source>
        <dbReference type="ARBA" id="ARBA00022989"/>
    </source>
</evidence>
<dbReference type="CDD" id="cd18580">
    <property type="entry name" value="ABC_6TM_ABCC_D2"/>
    <property type="match status" value="1"/>
</dbReference>
<dbReference type="FunFam" id="3.40.50.300:FF:003492">
    <property type="entry name" value="AGAP012735-PA"/>
    <property type="match status" value="1"/>
</dbReference>
<evidence type="ECO:0000256" key="4">
    <source>
        <dbReference type="ARBA" id="ARBA00022741"/>
    </source>
</evidence>
<evidence type="ECO:0000256" key="5">
    <source>
        <dbReference type="ARBA" id="ARBA00022840"/>
    </source>
</evidence>
<dbReference type="PROSITE" id="PS50929">
    <property type="entry name" value="ABC_TM1F"/>
    <property type="match status" value="1"/>
</dbReference>